<dbReference type="EMBL" id="CAJNOI010006458">
    <property type="protein sequence ID" value="CAF1578588.1"/>
    <property type="molecule type" value="Genomic_DNA"/>
</dbReference>
<dbReference type="Proteomes" id="UP000663832">
    <property type="component" value="Unassembled WGS sequence"/>
</dbReference>
<dbReference type="AlphaFoldDB" id="A0A816GEL6"/>
<name>A0A816GEL6_9BILA</name>
<dbReference type="Proteomes" id="UP000663877">
    <property type="component" value="Unassembled WGS sequence"/>
</dbReference>
<comment type="caution">
    <text evidence="2">The sequence shown here is derived from an EMBL/GenBank/DDBJ whole genome shotgun (WGS) entry which is preliminary data.</text>
</comment>
<gene>
    <name evidence="1" type="ORF">BJG266_LOCUS48475</name>
    <name evidence="2" type="ORF">QVE165_LOCUS65543</name>
</gene>
<evidence type="ECO:0000313" key="3">
    <source>
        <dbReference type="Proteomes" id="UP000663832"/>
    </source>
</evidence>
<accession>A0A816GEL6</accession>
<dbReference type="OrthoDB" id="9995540at2759"/>
<sequence>MLCSSSASRVIYQPNESLTRQNPNGLWSFGFVQPDNHLSFELYKDYIPSVYGRFPYYDAFPGMAGVAAYGNVFSSEFNRMGVVFHNTNKDKFAKYGLDEYNLAPGQLLFHPGPNNTRACIRFTVPSADTYHIDAVFFTTAGPEIPGPSTDIHLSVNNVELRSLWLKRNIGRFAFDNIYLNEGDYLQFEIGYGEDKNYLYDGVQLNITITADTN</sequence>
<evidence type="ECO:0000313" key="1">
    <source>
        <dbReference type="EMBL" id="CAF1578588.1"/>
    </source>
</evidence>
<keyword evidence="3" id="KW-1185">Reference proteome</keyword>
<organism evidence="2 3">
    <name type="scientific">Adineta steineri</name>
    <dbReference type="NCBI Taxonomy" id="433720"/>
    <lineage>
        <taxon>Eukaryota</taxon>
        <taxon>Metazoa</taxon>
        <taxon>Spiralia</taxon>
        <taxon>Gnathifera</taxon>
        <taxon>Rotifera</taxon>
        <taxon>Eurotatoria</taxon>
        <taxon>Bdelloidea</taxon>
        <taxon>Adinetida</taxon>
        <taxon>Adinetidae</taxon>
        <taxon>Adineta</taxon>
    </lineage>
</organism>
<protein>
    <submittedName>
        <fullName evidence="2">Uncharacterized protein</fullName>
    </submittedName>
</protein>
<dbReference type="EMBL" id="CAJNOM010006879">
    <property type="protein sequence ID" value="CAF1672643.1"/>
    <property type="molecule type" value="Genomic_DNA"/>
</dbReference>
<reference evidence="2" key="1">
    <citation type="submission" date="2021-02" db="EMBL/GenBank/DDBJ databases">
        <authorList>
            <person name="Nowell W R."/>
        </authorList>
    </citation>
    <scope>NUCLEOTIDE SEQUENCE</scope>
</reference>
<proteinExistence type="predicted"/>
<evidence type="ECO:0000313" key="2">
    <source>
        <dbReference type="EMBL" id="CAF1672643.1"/>
    </source>
</evidence>